<organism evidence="9 10">
    <name type="scientific">Candidatus Hamiltonella defensa</name>
    <name type="common">Bemisia tabaci</name>
    <dbReference type="NCBI Taxonomy" id="672795"/>
    <lineage>
        <taxon>Bacteria</taxon>
        <taxon>Pseudomonadati</taxon>
        <taxon>Pseudomonadota</taxon>
        <taxon>Gammaproteobacteria</taxon>
        <taxon>Enterobacterales</taxon>
        <taxon>Enterobacteriaceae</taxon>
        <taxon>aphid secondary symbionts</taxon>
        <taxon>Candidatus Williamhamiltonella</taxon>
    </lineage>
</organism>
<evidence type="ECO:0000256" key="3">
    <source>
        <dbReference type="ARBA" id="ARBA00022781"/>
    </source>
</evidence>
<dbReference type="OrthoDB" id="9816221at2"/>
<dbReference type="Gene3D" id="1.10.520.20">
    <property type="entry name" value="N-terminal domain of the delta subunit of the F1F0-ATP synthase"/>
    <property type="match status" value="1"/>
</dbReference>
<keyword evidence="5 8" id="KW-0472">Membrane</keyword>
<dbReference type="GO" id="GO:0046933">
    <property type="term" value="F:proton-transporting ATP synthase activity, rotational mechanism"/>
    <property type="evidence" value="ECO:0007669"/>
    <property type="project" value="UniProtKB-UniRule"/>
</dbReference>
<evidence type="ECO:0000256" key="1">
    <source>
        <dbReference type="ARBA" id="ARBA00004370"/>
    </source>
</evidence>
<dbReference type="PROSITE" id="PS00389">
    <property type="entry name" value="ATPASE_DELTA"/>
    <property type="match status" value="1"/>
</dbReference>
<comment type="function">
    <text evidence="8">This protein is part of the stalk that links CF(0) to CF(1). It either transmits conformational changes from CF(0) to CF(1) or is implicated in proton conduction.</text>
</comment>
<dbReference type="PANTHER" id="PTHR11910">
    <property type="entry name" value="ATP SYNTHASE DELTA CHAIN"/>
    <property type="match status" value="1"/>
</dbReference>
<name>A0A249DXB7_9ENTR</name>
<evidence type="ECO:0000256" key="6">
    <source>
        <dbReference type="ARBA" id="ARBA00023196"/>
    </source>
</evidence>
<reference evidence="9 10" key="2">
    <citation type="submission" date="2017-09" db="EMBL/GenBank/DDBJ databases">
        <title>The genome of whitefly Bemisia tabaci, a global crop pest, provides novel insights into virus transmission, host adaptation and insecticide resistance.</title>
        <authorList>
            <person name="Kaur N."/>
            <person name="Kliot A."/>
            <person name="Pinheiro P.V."/>
            <person name="Luan J."/>
            <person name="Zheng Y."/>
            <person name="Liu W."/>
            <person name="Sun H."/>
            <person name="Yang X."/>
            <person name="Xu Y."/>
            <person name="Luo Y."/>
            <person name="Kruse A."/>
            <person name="Fisher T.W."/>
            <person name="Nelson D.R."/>
            <person name="Elimelech M."/>
            <person name="MacCoss M."/>
            <person name="Johnson R."/>
            <person name="Cohen E."/>
            <person name="Hunter W.B."/>
            <person name="Brown J.K."/>
            <person name="Jander G."/>
            <person name="Cilia M."/>
            <person name="Douglas A.E."/>
            <person name="Ghanim M."/>
            <person name="Simmons A.M."/>
            <person name="Wintermantel W.M."/>
            <person name="Ling K.-S."/>
            <person name="Fei Z."/>
        </authorList>
    </citation>
    <scope>NUCLEOTIDE SEQUENCE [LARGE SCALE GENOMIC DNA]</scope>
    <source>
        <strain evidence="9 10">MEAM1</strain>
    </source>
</reference>
<dbReference type="Pfam" id="PF00213">
    <property type="entry name" value="OSCP"/>
    <property type="match status" value="1"/>
</dbReference>
<keyword evidence="4 8" id="KW-0406">Ion transport</keyword>
<gene>
    <name evidence="8" type="primary">atpH</name>
    <name evidence="9" type="ORF">BA171_03550</name>
</gene>
<dbReference type="InterPro" id="IPR020781">
    <property type="entry name" value="ATPase_OSCP/d_CS"/>
</dbReference>
<comment type="function">
    <text evidence="8">F(1)F(0) ATP synthase produces ATP from ADP in the presence of a proton or sodium gradient. F-type ATPases consist of two structural domains, F(1) containing the extramembraneous catalytic core and F(0) containing the membrane proton channel, linked together by a central stalk and a peripheral stalk. During catalysis, ATP synthesis in the catalytic domain of F(1) is coupled via a rotary mechanism of the central stalk subunits to proton translocation.</text>
</comment>
<dbReference type="NCBIfam" id="TIGR01145">
    <property type="entry name" value="ATP_synt_delta"/>
    <property type="match status" value="1"/>
</dbReference>
<dbReference type="PRINTS" id="PR00125">
    <property type="entry name" value="ATPASEDELTA"/>
</dbReference>
<comment type="similarity">
    <text evidence="8">Belongs to the ATPase delta chain family.</text>
</comment>
<proteinExistence type="inferred from homology"/>
<dbReference type="NCBIfam" id="NF004404">
    <property type="entry name" value="PRK05758.2-5"/>
    <property type="match status" value="1"/>
</dbReference>
<keyword evidence="2 8" id="KW-0813">Transport</keyword>
<dbReference type="SUPFAM" id="SSF47928">
    <property type="entry name" value="N-terminal domain of the delta subunit of the F1F0-ATP synthase"/>
    <property type="match status" value="1"/>
</dbReference>
<evidence type="ECO:0000313" key="9">
    <source>
        <dbReference type="EMBL" id="ASX26184.1"/>
    </source>
</evidence>
<evidence type="ECO:0000256" key="8">
    <source>
        <dbReference type="HAMAP-Rule" id="MF_01416"/>
    </source>
</evidence>
<reference evidence="10" key="1">
    <citation type="submission" date="2016-06" db="EMBL/GenBank/DDBJ databases">
        <authorList>
            <person name="Chen W."/>
            <person name="Hasegawa D.K."/>
        </authorList>
    </citation>
    <scope>NUCLEOTIDE SEQUENCE [LARGE SCALE GENOMIC DNA]</scope>
    <source>
        <strain evidence="10">MEAM1</strain>
    </source>
</reference>
<dbReference type="InterPro" id="IPR026015">
    <property type="entry name" value="ATP_synth_OSCP/delta_N_sf"/>
</dbReference>
<protein>
    <recommendedName>
        <fullName evidence="8">ATP synthase subunit delta</fullName>
    </recommendedName>
    <alternativeName>
        <fullName evidence="8">ATP synthase F(1) sector subunit delta</fullName>
    </alternativeName>
    <alternativeName>
        <fullName evidence="8">F-type ATPase subunit delta</fullName>
        <shortName evidence="8">F-ATPase subunit delta</shortName>
    </alternativeName>
</protein>
<evidence type="ECO:0000256" key="7">
    <source>
        <dbReference type="ARBA" id="ARBA00023310"/>
    </source>
</evidence>
<evidence type="ECO:0000256" key="4">
    <source>
        <dbReference type="ARBA" id="ARBA00023065"/>
    </source>
</evidence>
<dbReference type="Proteomes" id="UP000216438">
    <property type="component" value="Chromosome"/>
</dbReference>
<keyword evidence="3 8" id="KW-0375">Hydrogen ion transport</keyword>
<comment type="subcellular location">
    <subcellularLocation>
        <location evidence="8">Cell membrane</location>
        <topology evidence="8">Peripheral membrane protein</topology>
    </subcellularLocation>
    <subcellularLocation>
        <location evidence="1">Membrane</location>
    </subcellularLocation>
</comment>
<dbReference type="InterPro" id="IPR000711">
    <property type="entry name" value="ATPase_OSCP/dsu"/>
</dbReference>
<evidence type="ECO:0000313" key="10">
    <source>
        <dbReference type="Proteomes" id="UP000216438"/>
    </source>
</evidence>
<dbReference type="GO" id="GO:0005886">
    <property type="term" value="C:plasma membrane"/>
    <property type="evidence" value="ECO:0007669"/>
    <property type="project" value="UniProtKB-SubCell"/>
</dbReference>
<dbReference type="EMBL" id="CP016303">
    <property type="protein sequence ID" value="ASX26184.1"/>
    <property type="molecule type" value="Genomic_DNA"/>
</dbReference>
<dbReference type="RefSeq" id="WP_016857433.1">
    <property type="nucleotide sequence ID" value="NZ_CP016303.1"/>
</dbReference>
<dbReference type="GO" id="GO:0045259">
    <property type="term" value="C:proton-transporting ATP synthase complex"/>
    <property type="evidence" value="ECO:0007669"/>
    <property type="project" value="UniProtKB-KW"/>
</dbReference>
<accession>A0A249DXB7</accession>
<keyword evidence="8" id="KW-1003">Cell membrane</keyword>
<dbReference type="AlphaFoldDB" id="A0A249DXB7"/>
<dbReference type="HAMAP" id="MF_01416">
    <property type="entry name" value="ATP_synth_delta_bact"/>
    <property type="match status" value="1"/>
</dbReference>
<sequence>MSMATIARPYAKAIFDFAVEHHSIEHWQNMLTFSAQVSAHKQVTQWLSGVMHYEKTAQIFISLCSDHLDEFSKNFIKIMAQNGRLSLLPEVLRQFMALRAMINSVIDIEVFSAIPLNENQKKKIIFALEKRLQLKVTLNCKIDESILAGVIIRHGDRVIDGSVSNRLKRLKNFLLS</sequence>
<keyword evidence="6 8" id="KW-0139">CF(1)</keyword>
<evidence type="ECO:0000256" key="5">
    <source>
        <dbReference type="ARBA" id="ARBA00023136"/>
    </source>
</evidence>
<evidence type="ECO:0000256" key="2">
    <source>
        <dbReference type="ARBA" id="ARBA00022448"/>
    </source>
</evidence>
<dbReference type="NCBIfam" id="NF004402">
    <property type="entry name" value="PRK05758.2-2"/>
    <property type="match status" value="1"/>
</dbReference>
<keyword evidence="7 8" id="KW-0066">ATP synthesis</keyword>